<gene>
    <name evidence="4" type="ORF">RM544_01755</name>
</gene>
<reference evidence="4 5" key="1">
    <citation type="submission" date="2023-09" db="EMBL/GenBank/DDBJ databases">
        <authorList>
            <person name="Rey-Velasco X."/>
        </authorList>
    </citation>
    <scope>NUCLEOTIDE SEQUENCE [LARGE SCALE GENOMIC DNA]</scope>
    <source>
        <strain evidence="4 5">W409</strain>
    </source>
</reference>
<dbReference type="CDD" id="cd01949">
    <property type="entry name" value="GGDEF"/>
    <property type="match status" value="1"/>
</dbReference>
<dbReference type="InterPro" id="IPR029787">
    <property type="entry name" value="Nucleotide_cyclase"/>
</dbReference>
<evidence type="ECO:0000259" key="3">
    <source>
        <dbReference type="PROSITE" id="PS50887"/>
    </source>
</evidence>
<keyword evidence="1" id="KW-0472">Membrane</keyword>
<evidence type="ECO:0000313" key="5">
    <source>
        <dbReference type="Proteomes" id="UP001249020"/>
    </source>
</evidence>
<comment type="caution">
    <text evidence="4">The sequence shown here is derived from an EMBL/GenBank/DDBJ whole genome shotgun (WGS) entry which is preliminary data.</text>
</comment>
<dbReference type="AlphaFoldDB" id="A0AAW8QWB3"/>
<feature type="transmembrane region" description="Helical" evidence="1">
    <location>
        <begin position="29"/>
        <end position="46"/>
    </location>
</feature>
<dbReference type="PROSITE" id="PS50887">
    <property type="entry name" value="GGDEF"/>
    <property type="match status" value="1"/>
</dbReference>
<dbReference type="Gene3D" id="3.30.70.270">
    <property type="match status" value="1"/>
</dbReference>
<protein>
    <submittedName>
        <fullName evidence="4">EAL domain-containing protein</fullName>
    </submittedName>
</protein>
<feature type="domain" description="GGDEF" evidence="3">
    <location>
        <begin position="234"/>
        <end position="366"/>
    </location>
</feature>
<feature type="transmembrane region" description="Helical" evidence="1">
    <location>
        <begin position="152"/>
        <end position="176"/>
    </location>
</feature>
<dbReference type="Gene3D" id="3.20.20.450">
    <property type="entry name" value="EAL domain"/>
    <property type="match status" value="1"/>
</dbReference>
<sequence length="631" mass="70393">MSEQNSTFKEAQKDFVETDVLRKIRRHRLMQICAATALGLLASLLVARGVTFWIFAAGLSFLVLAFGLAYKNFTLSSASVLLASMSLMLFSFALTGAGLFDLAILGYPGLLIFSAILGGVVLFLSMLSVIILQCLALTYMTMEAIITPNVPVLSWIHLTFILVIFIVIGFSVYILVNDIKRLMRWLQTENHKVEESRNQIQHLAHHDSLTGLPNRSYGQILFEQSLAASQSKNVNLGILFIDLDNFKPVNDALGHEAGDTLLVKLSKRLREMLANTQHLVRFGGDEFLIISPYEDKSELELLAVTVINECTKGFEVKQTRLVLSASIGIASSPEHGDDFKQLCRKADIAMYRAKKDGRSTFHFYEESLEQASDDKFSLLQQIRPAVKNQDFELYYQPIIDMTNAKVISVEALLRWPQADGSFIPPDKFIPLAETCGAINDLGKWVIEEACRYCASMRASGFTDLRVSVNLSVMQFKDGQLNRIVQEALAQSGLLGEALEFELTESLLIDETEQIQKQLHMLTMQGCTIAIDDFGTGYSNLAYLREFKASRLKIDRSFVTNICTSHDNELLVSAIIELAKNLGLEVVAEGIEDAETLAKLQSLSCKKGQGYLWSKPLPAKDLPTFLNKYLPH</sequence>
<dbReference type="SMART" id="SM00052">
    <property type="entry name" value="EAL"/>
    <property type="match status" value="1"/>
</dbReference>
<dbReference type="SUPFAM" id="SSF141868">
    <property type="entry name" value="EAL domain-like"/>
    <property type="match status" value="1"/>
</dbReference>
<accession>A0AAW8QWB3</accession>
<dbReference type="NCBIfam" id="TIGR00254">
    <property type="entry name" value="GGDEF"/>
    <property type="match status" value="1"/>
</dbReference>
<keyword evidence="5" id="KW-1185">Reference proteome</keyword>
<dbReference type="SUPFAM" id="SSF55073">
    <property type="entry name" value="Nucleotide cyclase"/>
    <property type="match status" value="1"/>
</dbReference>
<dbReference type="PROSITE" id="PS50883">
    <property type="entry name" value="EAL"/>
    <property type="match status" value="1"/>
</dbReference>
<organism evidence="4 5">
    <name type="scientific">Brumicola blandensis</name>
    <dbReference type="NCBI Taxonomy" id="3075611"/>
    <lineage>
        <taxon>Bacteria</taxon>
        <taxon>Pseudomonadati</taxon>
        <taxon>Pseudomonadota</taxon>
        <taxon>Gammaproteobacteria</taxon>
        <taxon>Alteromonadales</taxon>
        <taxon>Alteromonadaceae</taxon>
        <taxon>Brumicola</taxon>
    </lineage>
</organism>
<evidence type="ECO:0000259" key="2">
    <source>
        <dbReference type="PROSITE" id="PS50883"/>
    </source>
</evidence>
<keyword evidence="1" id="KW-1133">Transmembrane helix</keyword>
<feature type="transmembrane region" description="Helical" evidence="1">
    <location>
        <begin position="111"/>
        <end position="140"/>
    </location>
</feature>
<dbReference type="InterPro" id="IPR035919">
    <property type="entry name" value="EAL_sf"/>
</dbReference>
<feature type="transmembrane region" description="Helical" evidence="1">
    <location>
        <begin position="52"/>
        <end position="70"/>
    </location>
</feature>
<dbReference type="InterPro" id="IPR001633">
    <property type="entry name" value="EAL_dom"/>
</dbReference>
<dbReference type="CDD" id="cd01948">
    <property type="entry name" value="EAL"/>
    <property type="match status" value="1"/>
</dbReference>
<feature type="domain" description="EAL" evidence="2">
    <location>
        <begin position="375"/>
        <end position="629"/>
    </location>
</feature>
<dbReference type="Pfam" id="PF00990">
    <property type="entry name" value="GGDEF"/>
    <property type="match status" value="1"/>
</dbReference>
<evidence type="ECO:0000313" key="4">
    <source>
        <dbReference type="EMBL" id="MDT0581252.1"/>
    </source>
</evidence>
<dbReference type="Pfam" id="PF00563">
    <property type="entry name" value="EAL"/>
    <property type="match status" value="1"/>
</dbReference>
<dbReference type="Proteomes" id="UP001249020">
    <property type="component" value="Unassembled WGS sequence"/>
</dbReference>
<dbReference type="PANTHER" id="PTHR44757">
    <property type="entry name" value="DIGUANYLATE CYCLASE DGCP"/>
    <property type="match status" value="1"/>
</dbReference>
<feature type="transmembrane region" description="Helical" evidence="1">
    <location>
        <begin position="82"/>
        <end position="105"/>
    </location>
</feature>
<keyword evidence="1" id="KW-0812">Transmembrane</keyword>
<proteinExistence type="predicted"/>
<dbReference type="InterPro" id="IPR052155">
    <property type="entry name" value="Biofilm_reg_signaling"/>
</dbReference>
<dbReference type="EMBL" id="JAVRIE010000001">
    <property type="protein sequence ID" value="MDT0581252.1"/>
    <property type="molecule type" value="Genomic_DNA"/>
</dbReference>
<dbReference type="InterPro" id="IPR000160">
    <property type="entry name" value="GGDEF_dom"/>
</dbReference>
<dbReference type="RefSeq" id="WP_311360063.1">
    <property type="nucleotide sequence ID" value="NZ_JAVRIE010000001.1"/>
</dbReference>
<dbReference type="InterPro" id="IPR043128">
    <property type="entry name" value="Rev_trsase/Diguanyl_cyclase"/>
</dbReference>
<name>A0AAW8QWB3_9ALTE</name>
<dbReference type="SMART" id="SM00267">
    <property type="entry name" value="GGDEF"/>
    <property type="match status" value="1"/>
</dbReference>
<evidence type="ECO:0000256" key="1">
    <source>
        <dbReference type="SAM" id="Phobius"/>
    </source>
</evidence>
<dbReference type="PANTHER" id="PTHR44757:SF2">
    <property type="entry name" value="BIOFILM ARCHITECTURE MAINTENANCE PROTEIN MBAA"/>
    <property type="match status" value="1"/>
</dbReference>